<dbReference type="SMART" id="SM01388">
    <property type="entry name" value="Mob1_phocein"/>
    <property type="match status" value="1"/>
</dbReference>
<dbReference type="STRING" id="6265.A0A0B2VB08"/>
<organism evidence="2 3">
    <name type="scientific">Toxocara canis</name>
    <name type="common">Canine roundworm</name>
    <dbReference type="NCBI Taxonomy" id="6265"/>
    <lineage>
        <taxon>Eukaryota</taxon>
        <taxon>Metazoa</taxon>
        <taxon>Ecdysozoa</taxon>
        <taxon>Nematoda</taxon>
        <taxon>Chromadorea</taxon>
        <taxon>Rhabditida</taxon>
        <taxon>Spirurina</taxon>
        <taxon>Ascaridomorpha</taxon>
        <taxon>Ascaridoidea</taxon>
        <taxon>Toxocaridae</taxon>
        <taxon>Toxocara</taxon>
    </lineage>
</organism>
<dbReference type="SUPFAM" id="SSF101152">
    <property type="entry name" value="Mob1/phocein"/>
    <property type="match status" value="1"/>
</dbReference>
<feature type="binding site" evidence="1">
    <location>
        <position position="115"/>
    </location>
    <ligand>
        <name>Zn(2+)</name>
        <dbReference type="ChEBI" id="CHEBI:29105"/>
    </ligand>
</feature>
<dbReference type="AlphaFoldDB" id="A0A0B2VB08"/>
<feature type="binding site" evidence="1">
    <location>
        <position position="120"/>
    </location>
    <ligand>
        <name>Zn(2+)</name>
        <dbReference type="ChEBI" id="CHEBI:29105"/>
    </ligand>
</feature>
<dbReference type="EMBL" id="JPKZ01002071">
    <property type="protein sequence ID" value="KHN78642.1"/>
    <property type="molecule type" value="Genomic_DNA"/>
</dbReference>
<dbReference type="PANTHER" id="PTHR22599">
    <property type="entry name" value="MPS ONE BINDER KINASE ACTIVATOR-LIKE MOB"/>
    <property type="match status" value="1"/>
</dbReference>
<feature type="binding site" evidence="1">
    <location>
        <position position="197"/>
    </location>
    <ligand>
        <name>Zn(2+)</name>
        <dbReference type="ChEBI" id="CHEBI:29105"/>
    </ligand>
</feature>
<evidence type="ECO:0000313" key="3">
    <source>
        <dbReference type="Proteomes" id="UP000031036"/>
    </source>
</evidence>
<keyword evidence="3" id="KW-1185">Reference proteome</keyword>
<proteinExistence type="predicted"/>
<dbReference type="Pfam" id="PF03637">
    <property type="entry name" value="Mob1_phocein"/>
    <property type="match status" value="1"/>
</dbReference>
<keyword evidence="1" id="KW-0862">Zinc</keyword>
<reference evidence="2 3" key="1">
    <citation type="submission" date="2014-11" db="EMBL/GenBank/DDBJ databases">
        <title>Genetic blueprint of the zoonotic pathogen Toxocara canis.</title>
        <authorList>
            <person name="Zhu X.-Q."/>
            <person name="Korhonen P.K."/>
            <person name="Cai H."/>
            <person name="Young N.D."/>
            <person name="Nejsum P."/>
            <person name="von Samson-Himmelstjerna G."/>
            <person name="Boag P.R."/>
            <person name="Tan P."/>
            <person name="Li Q."/>
            <person name="Min J."/>
            <person name="Yang Y."/>
            <person name="Wang X."/>
            <person name="Fang X."/>
            <person name="Hall R.S."/>
            <person name="Hofmann A."/>
            <person name="Sternberg P.W."/>
            <person name="Jex A.R."/>
            <person name="Gasser R.B."/>
        </authorList>
    </citation>
    <scope>NUCLEOTIDE SEQUENCE [LARGE SCALE GENOMIC DNA]</scope>
    <source>
        <strain evidence="2">PN_DK_2014</strain>
    </source>
</reference>
<dbReference type="OrthoDB" id="184876at2759"/>
<name>A0A0B2VB08_TOXCA</name>
<dbReference type="Proteomes" id="UP000031036">
    <property type="component" value="Unassembled WGS sequence"/>
</dbReference>
<accession>A0A0B2VB08</accession>
<sequence length="236" mass="27525">MDTTERQCFAAQVFERPLNEKEMSAAVEKSVIYRRNEPGTKREEWCKWPEMSFDEMDSTLNVQQYIQQCINADPSDVDKILKTPPGQEEGVWKYEHVRQFCMQLNGLAILLQEECKPDICVQMTATEQWIFLCAAHKNPKECSAIDYTRHTLDGAAALLNSNKYFPSRISIKESSIAKIGSVCRRVYRIFSHAYFHHRELFDKFEAETHLCRRFTIFVKKYNLMGSEHLIVPILAE</sequence>
<gene>
    <name evidence="2" type="primary">Mob4</name>
    <name evidence="2" type="ORF">Tcan_09281</name>
</gene>
<evidence type="ECO:0000313" key="2">
    <source>
        <dbReference type="EMBL" id="KHN78642.1"/>
    </source>
</evidence>
<comment type="caution">
    <text evidence="2">The sequence shown here is derived from an EMBL/GenBank/DDBJ whole genome shotgun (WGS) entry which is preliminary data.</text>
</comment>
<dbReference type="InterPro" id="IPR036703">
    <property type="entry name" value="MOB_kinase_act_sf"/>
</dbReference>
<dbReference type="InterPro" id="IPR005301">
    <property type="entry name" value="MOB_kinase_act_fam"/>
</dbReference>
<keyword evidence="1" id="KW-0479">Metal-binding</keyword>
<feature type="binding site" evidence="1">
    <location>
        <position position="192"/>
    </location>
    <ligand>
        <name>Zn(2+)</name>
        <dbReference type="ChEBI" id="CHEBI:29105"/>
    </ligand>
</feature>
<dbReference type="OMA" id="ATCTQMT"/>
<dbReference type="Gene3D" id="1.20.140.30">
    <property type="entry name" value="MOB kinase activator"/>
    <property type="match status" value="1"/>
</dbReference>
<evidence type="ECO:0000256" key="1">
    <source>
        <dbReference type="PIRSR" id="PIRSR605301-1"/>
    </source>
</evidence>
<protein>
    <submittedName>
        <fullName evidence="2">MOB-like protein phocein</fullName>
    </submittedName>
</protein>